<name>A0ACB8TDX2_9AGAM</name>
<proteinExistence type="predicted"/>
<evidence type="ECO:0000313" key="2">
    <source>
        <dbReference type="Proteomes" id="UP000814140"/>
    </source>
</evidence>
<dbReference type="Proteomes" id="UP000814140">
    <property type="component" value="Unassembled WGS sequence"/>
</dbReference>
<reference evidence="1" key="2">
    <citation type="journal article" date="2022" name="New Phytol.">
        <title>Evolutionary transition to the ectomycorrhizal habit in the genomes of a hyperdiverse lineage of mushroom-forming fungi.</title>
        <authorList>
            <person name="Looney B."/>
            <person name="Miyauchi S."/>
            <person name="Morin E."/>
            <person name="Drula E."/>
            <person name="Courty P.E."/>
            <person name="Kohler A."/>
            <person name="Kuo A."/>
            <person name="LaButti K."/>
            <person name="Pangilinan J."/>
            <person name="Lipzen A."/>
            <person name="Riley R."/>
            <person name="Andreopoulos W."/>
            <person name="He G."/>
            <person name="Johnson J."/>
            <person name="Nolan M."/>
            <person name="Tritt A."/>
            <person name="Barry K.W."/>
            <person name="Grigoriev I.V."/>
            <person name="Nagy L.G."/>
            <person name="Hibbett D."/>
            <person name="Henrissat B."/>
            <person name="Matheny P.B."/>
            <person name="Labbe J."/>
            <person name="Martin F.M."/>
        </authorList>
    </citation>
    <scope>NUCLEOTIDE SEQUENCE</scope>
    <source>
        <strain evidence="1">HHB10654</strain>
    </source>
</reference>
<reference evidence="1" key="1">
    <citation type="submission" date="2021-03" db="EMBL/GenBank/DDBJ databases">
        <authorList>
            <consortium name="DOE Joint Genome Institute"/>
            <person name="Ahrendt S."/>
            <person name="Looney B.P."/>
            <person name="Miyauchi S."/>
            <person name="Morin E."/>
            <person name="Drula E."/>
            <person name="Courty P.E."/>
            <person name="Chicoki N."/>
            <person name="Fauchery L."/>
            <person name="Kohler A."/>
            <person name="Kuo A."/>
            <person name="Labutti K."/>
            <person name="Pangilinan J."/>
            <person name="Lipzen A."/>
            <person name="Riley R."/>
            <person name="Andreopoulos W."/>
            <person name="He G."/>
            <person name="Johnson J."/>
            <person name="Barry K.W."/>
            <person name="Grigoriev I.V."/>
            <person name="Nagy L."/>
            <person name="Hibbett D."/>
            <person name="Henrissat B."/>
            <person name="Matheny P.B."/>
            <person name="Labbe J."/>
            <person name="Martin F."/>
        </authorList>
    </citation>
    <scope>NUCLEOTIDE SEQUENCE</scope>
    <source>
        <strain evidence="1">HHB10654</strain>
    </source>
</reference>
<gene>
    <name evidence="1" type="ORF">BV25DRAFT_1820654</name>
</gene>
<keyword evidence="2" id="KW-1185">Reference proteome</keyword>
<dbReference type="EMBL" id="MU277192">
    <property type="protein sequence ID" value="KAI0066623.1"/>
    <property type="molecule type" value="Genomic_DNA"/>
</dbReference>
<organism evidence="1 2">
    <name type="scientific">Artomyces pyxidatus</name>
    <dbReference type="NCBI Taxonomy" id="48021"/>
    <lineage>
        <taxon>Eukaryota</taxon>
        <taxon>Fungi</taxon>
        <taxon>Dikarya</taxon>
        <taxon>Basidiomycota</taxon>
        <taxon>Agaricomycotina</taxon>
        <taxon>Agaricomycetes</taxon>
        <taxon>Russulales</taxon>
        <taxon>Auriscalpiaceae</taxon>
        <taxon>Artomyces</taxon>
    </lineage>
</organism>
<comment type="caution">
    <text evidence="1">The sequence shown here is derived from an EMBL/GenBank/DDBJ whole genome shotgun (WGS) entry which is preliminary data.</text>
</comment>
<accession>A0ACB8TDX2</accession>
<sequence>MTVEPRWYSALTTALGAHGDSKPYQLATIDSSNKPRVRSHIHRGFVVAQSHPALPVLLTSTDVRARKTLQIAHNNAVEIAWWIPETGDQFRIAGRARVVPAPGIPPPRGPLADCTALAALDAASFDWEAKRLDVFDAVDTELRASWCTPTPGARLIDGYETMNGWPSAVEKPSDAQTEEEKKLSQQALGKFALMVIEPLEVDWVQMNVVPNRRTRFIRSGKGWREEPVVP</sequence>
<evidence type="ECO:0000313" key="1">
    <source>
        <dbReference type="EMBL" id="KAI0066623.1"/>
    </source>
</evidence>
<protein>
    <submittedName>
        <fullName evidence="1">Uncharacterized protein</fullName>
    </submittedName>
</protein>